<gene>
    <name evidence="4" type="ORF">TAV2_LOCUS16804</name>
</gene>
<evidence type="ECO:0000313" key="4">
    <source>
        <dbReference type="EMBL" id="CAH2066905.1"/>
    </source>
</evidence>
<protein>
    <recommendedName>
        <fullName evidence="3">MATH domain-containing protein</fullName>
    </recommendedName>
</protein>
<accession>A0AAU9SIC6</accession>
<organism evidence="4 5">
    <name type="scientific">Thlaspi arvense</name>
    <name type="common">Field penny-cress</name>
    <dbReference type="NCBI Taxonomy" id="13288"/>
    <lineage>
        <taxon>Eukaryota</taxon>
        <taxon>Viridiplantae</taxon>
        <taxon>Streptophyta</taxon>
        <taxon>Embryophyta</taxon>
        <taxon>Tracheophyta</taxon>
        <taxon>Spermatophyta</taxon>
        <taxon>Magnoliopsida</taxon>
        <taxon>eudicotyledons</taxon>
        <taxon>Gunneridae</taxon>
        <taxon>Pentapetalae</taxon>
        <taxon>rosids</taxon>
        <taxon>malvids</taxon>
        <taxon>Brassicales</taxon>
        <taxon>Brassicaceae</taxon>
        <taxon>Thlaspideae</taxon>
        <taxon>Thlaspi</taxon>
    </lineage>
</organism>
<dbReference type="AlphaFoldDB" id="A0AAU9SIC6"/>
<dbReference type="PANTHER" id="PTHR46162">
    <property type="entry name" value="TRAF-LIKE FAMILY PROTEIN"/>
    <property type="match status" value="1"/>
</dbReference>
<evidence type="ECO:0000259" key="3">
    <source>
        <dbReference type="PROSITE" id="PS50144"/>
    </source>
</evidence>
<dbReference type="CDD" id="cd00121">
    <property type="entry name" value="MATH"/>
    <property type="match status" value="2"/>
</dbReference>
<dbReference type="InterPro" id="IPR002083">
    <property type="entry name" value="MATH/TRAF_dom"/>
</dbReference>
<feature type="region of interest" description="Disordered" evidence="1">
    <location>
        <begin position="60"/>
        <end position="80"/>
    </location>
</feature>
<reference evidence="4 5" key="1">
    <citation type="submission" date="2022-03" db="EMBL/GenBank/DDBJ databases">
        <authorList>
            <person name="Nunn A."/>
            <person name="Chopra R."/>
            <person name="Nunn A."/>
            <person name="Contreras Garrido A."/>
        </authorList>
    </citation>
    <scope>NUCLEOTIDE SEQUENCE [LARGE SCALE GENOMIC DNA]</scope>
</reference>
<dbReference type="SUPFAM" id="SSF49599">
    <property type="entry name" value="TRAF domain-like"/>
    <property type="match status" value="2"/>
</dbReference>
<feature type="signal peptide" evidence="2">
    <location>
        <begin position="1"/>
        <end position="25"/>
    </location>
</feature>
<dbReference type="PROSITE" id="PS50144">
    <property type="entry name" value="MATH"/>
    <property type="match status" value="2"/>
</dbReference>
<dbReference type="InterPro" id="IPR008974">
    <property type="entry name" value="TRAF-like"/>
</dbReference>
<feature type="domain" description="MATH" evidence="3">
    <location>
        <begin position="87"/>
        <end position="221"/>
    </location>
</feature>
<feature type="domain" description="MATH" evidence="3">
    <location>
        <begin position="241"/>
        <end position="365"/>
    </location>
</feature>
<evidence type="ECO:0000256" key="1">
    <source>
        <dbReference type="SAM" id="MobiDB-lite"/>
    </source>
</evidence>
<dbReference type="SMART" id="SM00061">
    <property type="entry name" value="MATH"/>
    <property type="match status" value="2"/>
</dbReference>
<evidence type="ECO:0000256" key="2">
    <source>
        <dbReference type="SAM" id="SignalP"/>
    </source>
</evidence>
<dbReference type="Pfam" id="PF22486">
    <property type="entry name" value="MATH_2"/>
    <property type="match status" value="2"/>
</dbReference>
<evidence type="ECO:0000313" key="5">
    <source>
        <dbReference type="Proteomes" id="UP000836841"/>
    </source>
</evidence>
<name>A0AAU9SIC6_THLAR</name>
<dbReference type="Proteomes" id="UP000836841">
    <property type="component" value="Chromosome 5"/>
</dbReference>
<keyword evidence="2" id="KW-0732">Signal</keyword>
<proteinExistence type="predicted"/>
<dbReference type="EMBL" id="OU466861">
    <property type="protein sequence ID" value="CAH2066905.1"/>
    <property type="molecule type" value="Genomic_DNA"/>
</dbReference>
<dbReference type="PANTHER" id="PTHR46162:SF43">
    <property type="entry name" value="TRAF-LIKE FAMILY PROTEIN"/>
    <property type="match status" value="1"/>
</dbReference>
<feature type="chain" id="PRO_5043897227" description="MATH domain-containing protein" evidence="2">
    <location>
        <begin position="26"/>
        <end position="376"/>
    </location>
</feature>
<dbReference type="Gene3D" id="2.60.210.10">
    <property type="entry name" value="Apoptosis, Tumor Necrosis Factor Receptor Associated Protein 2, Chain A"/>
    <property type="match status" value="2"/>
</dbReference>
<sequence>MMSHYRNTISVVYLLFCLSVTSASASSVIRITTDDFNTNLQLEEGAGPIPNLDEPNYLGTYHGDGVSSRDHKVSASKTAKGLSNRAPSTYALKMESYITLLESNKEIYQTRPFSVGGYNWTLLVYPKGNNKDNGTGYVSLYVETHSTTPIPEGEEIYADLRFYVFNKKENQYFSIQHDDVWRFSASEKTWGFSQVIPVDTFKDPQNGYLYDGEHCEFGVDVTIPTLFEKSELVTITEEISNPTFTWAIPGYSQLDRSSYSSDRFTMANRDFYIVVYPNGVFVEQEVLSVFLSLEGPRISPDEFVLVEAAIRVLSQRPSNNVQVNISTFYSHGFSYGQTNFMPLADLRDPSKGFLVNDVLTVQVELFASSATEYLPN</sequence>
<keyword evidence="5" id="KW-1185">Reference proteome</keyword>